<dbReference type="PANTHER" id="PTHR39336:SF1">
    <property type="entry name" value="PYRIDOXAMINE PHOSPHATE OXIDASE FAMILY PROTEIN (AFU_ORTHOLOGUE AFUA_6G11440)"/>
    <property type="match status" value="1"/>
</dbReference>
<dbReference type="Pfam" id="PF01243">
    <property type="entry name" value="PNPOx_N"/>
    <property type="match status" value="1"/>
</dbReference>
<dbReference type="EMBL" id="SGOB01000003">
    <property type="protein sequence ID" value="TRA88319.1"/>
    <property type="molecule type" value="Genomic_DNA"/>
</dbReference>
<dbReference type="Proteomes" id="UP000320858">
    <property type="component" value="Unassembled WGS sequence"/>
</dbReference>
<feature type="domain" description="Pyridoxamine 5'-phosphate oxidase N-terminal" evidence="1">
    <location>
        <begin position="9"/>
        <end position="134"/>
    </location>
</feature>
<accession>A0AA94VCE7</accession>
<organism evidence="2 3">
    <name type="scientific">Rhizobium rhizogenes</name>
    <name type="common">Agrobacterium rhizogenes</name>
    <dbReference type="NCBI Taxonomy" id="359"/>
    <lineage>
        <taxon>Bacteria</taxon>
        <taxon>Pseudomonadati</taxon>
        <taxon>Pseudomonadota</taxon>
        <taxon>Alphaproteobacteria</taxon>
        <taxon>Hyphomicrobiales</taxon>
        <taxon>Rhizobiaceae</taxon>
        <taxon>Rhizobium/Agrobacterium group</taxon>
        <taxon>Rhizobium</taxon>
    </lineage>
</organism>
<reference evidence="2 3" key="1">
    <citation type="journal article" date="2019" name="Appl. Microbiol. Biotechnol.">
        <title>Differential efficiency of wild type rhizogenic strains for rol gene transformation of plants.</title>
        <authorList>
            <person name="Desmet S."/>
            <person name="De Keyser E."/>
            <person name="Van Vaerenbergh J."/>
            <person name="Baeyen S."/>
            <person name="Van Huylenbroeck J."/>
            <person name="Geelen D."/>
            <person name="Dhooghe E."/>
        </authorList>
    </citation>
    <scope>NUCLEOTIDE SEQUENCE [LARGE SCALE GENOMIC DNA]</scope>
    <source>
        <strain evidence="2 3">B 4.1</strain>
    </source>
</reference>
<dbReference type="RefSeq" id="WP_035201057.1">
    <property type="nucleotide sequence ID" value="NZ_SGOB01000003.1"/>
</dbReference>
<dbReference type="SUPFAM" id="SSF50475">
    <property type="entry name" value="FMN-binding split barrel"/>
    <property type="match status" value="1"/>
</dbReference>
<dbReference type="InterPro" id="IPR012349">
    <property type="entry name" value="Split_barrel_FMN-bd"/>
</dbReference>
<comment type="caution">
    <text evidence="2">The sequence shown here is derived from an EMBL/GenBank/DDBJ whole genome shotgun (WGS) entry which is preliminary data.</text>
</comment>
<protein>
    <submittedName>
        <fullName evidence="2">Pyridoxamine 5'-phosphate oxidase family protein</fullName>
    </submittedName>
</protein>
<sequence length="185" mass="20683">MAKQFESIDARLQDFIGRQHIFFTASATGHSRVNVSPRETGCLRVVDANTVVYLDRTGSGNETAAHLRADGRLTIMFCAVEGPPMILRLYGRGRSIRRDSPEYENILTTHYNGSEPSGARQVILLDIDLVQTSCGFGVPLFDYKAERPSLDQWTDAKGRDGIEIYRREKNTYSMDGLPTGMFDDA</sequence>
<evidence type="ECO:0000259" key="1">
    <source>
        <dbReference type="Pfam" id="PF01243"/>
    </source>
</evidence>
<evidence type="ECO:0000313" key="3">
    <source>
        <dbReference type="Proteomes" id="UP000320858"/>
    </source>
</evidence>
<dbReference type="Gene3D" id="2.30.110.10">
    <property type="entry name" value="Electron Transport, Fmn-binding Protein, Chain A"/>
    <property type="match status" value="1"/>
</dbReference>
<dbReference type="InterPro" id="IPR011576">
    <property type="entry name" value="Pyridox_Oxase_N"/>
</dbReference>
<gene>
    <name evidence="2" type="ORF">EXN24_17580</name>
</gene>
<dbReference type="AlphaFoldDB" id="A0AA94VCE7"/>
<proteinExistence type="predicted"/>
<dbReference type="PANTHER" id="PTHR39336">
    <property type="entry name" value="PYRIDOXAMINE PHOSPHATE OXIDASE FAMILY PROTEIN (AFU_ORTHOLOGUE AFUA_6G11440)"/>
    <property type="match status" value="1"/>
</dbReference>
<evidence type="ECO:0000313" key="2">
    <source>
        <dbReference type="EMBL" id="TRA88319.1"/>
    </source>
</evidence>
<name>A0AA94VCE7_RHIRH</name>